<evidence type="ECO:0000256" key="1">
    <source>
        <dbReference type="SAM" id="Phobius"/>
    </source>
</evidence>
<organism evidence="2 3">
    <name type="scientific">Tectimicrobiota bacterium</name>
    <dbReference type="NCBI Taxonomy" id="2528274"/>
    <lineage>
        <taxon>Bacteria</taxon>
        <taxon>Pseudomonadati</taxon>
        <taxon>Nitrospinota/Tectimicrobiota group</taxon>
        <taxon>Candidatus Tectimicrobiota</taxon>
    </lineage>
</organism>
<dbReference type="Proteomes" id="UP000712673">
    <property type="component" value="Unassembled WGS sequence"/>
</dbReference>
<keyword evidence="1" id="KW-1133">Transmembrane helix</keyword>
<dbReference type="AlphaFoldDB" id="A0A937VWY3"/>
<sequence length="134" mass="14933">MRSAPDHGEEGHMHVAQRQAGLTFLGLLIILVPFALIGYVIMNAAPAYIEAFNVGDAVTSLRKDIDLRERSRDEIYTILKKRLDVNDIKNVAKEDVTIQKTVNSTTVNVDYEVKVPLFGNIALALSFHKSVVLR</sequence>
<accession>A0A937VWY3</accession>
<keyword evidence="1" id="KW-0812">Transmembrane</keyword>
<dbReference type="InterPro" id="IPR032314">
    <property type="entry name" value="DUF4845"/>
</dbReference>
<reference evidence="2" key="1">
    <citation type="submission" date="2019-03" db="EMBL/GenBank/DDBJ databases">
        <title>Lake Tanganyika Metagenome-Assembled Genomes (MAGs).</title>
        <authorList>
            <person name="Tran P."/>
        </authorList>
    </citation>
    <scope>NUCLEOTIDE SEQUENCE</scope>
    <source>
        <strain evidence="2">K_DeepCast_65m_m2_066</strain>
    </source>
</reference>
<keyword evidence="1" id="KW-0472">Membrane</keyword>
<proteinExistence type="predicted"/>
<feature type="transmembrane region" description="Helical" evidence="1">
    <location>
        <begin position="21"/>
        <end position="42"/>
    </location>
</feature>
<dbReference type="EMBL" id="VGLS01000034">
    <property type="protein sequence ID" value="MBM3222589.1"/>
    <property type="molecule type" value="Genomic_DNA"/>
</dbReference>
<evidence type="ECO:0000313" key="3">
    <source>
        <dbReference type="Proteomes" id="UP000712673"/>
    </source>
</evidence>
<name>A0A937VWY3_UNCTE</name>
<protein>
    <submittedName>
        <fullName evidence="2">DUF4845 domain-containing protein</fullName>
    </submittedName>
</protein>
<evidence type="ECO:0000313" key="2">
    <source>
        <dbReference type="EMBL" id="MBM3222589.1"/>
    </source>
</evidence>
<gene>
    <name evidence="2" type="ORF">FJZ47_02125</name>
</gene>
<comment type="caution">
    <text evidence="2">The sequence shown here is derived from an EMBL/GenBank/DDBJ whole genome shotgun (WGS) entry which is preliminary data.</text>
</comment>
<dbReference type="Pfam" id="PF16137">
    <property type="entry name" value="DUF4845"/>
    <property type="match status" value="1"/>
</dbReference>